<evidence type="ECO:0000313" key="2">
    <source>
        <dbReference type="Proteomes" id="UP000190989"/>
    </source>
</evidence>
<dbReference type="STRING" id="428990.SAMN06295987_104260"/>
<sequence length="230" mass="25537">MSIQLVALNPQEHRNLRLKPGHAEASHFTEVMLSEFGSAAAGCPILLAKNPETGAFYAGAMFGFKPDENLLSDKMGGSVPPYRTLDQQREGFYVTEDEIAIDEGCPRFSEYEGDLLFDMDGQPATPLRHIQRVLTQLVHGKKETEAFTATLLSLKLIEPIDISLNFDDGEKLVLQGLYTVSLDTLHELDDAAVLDLFRKGYLQLIYTMVGSLKHIGTLANIRNRRLSRAA</sequence>
<organism evidence="1 2">
    <name type="scientific">Novosphingobium mathurense</name>
    <dbReference type="NCBI Taxonomy" id="428990"/>
    <lineage>
        <taxon>Bacteria</taxon>
        <taxon>Pseudomonadati</taxon>
        <taxon>Pseudomonadota</taxon>
        <taxon>Alphaproteobacteria</taxon>
        <taxon>Sphingomonadales</taxon>
        <taxon>Sphingomonadaceae</taxon>
        <taxon>Novosphingobium</taxon>
    </lineage>
</organism>
<reference evidence="2" key="1">
    <citation type="submission" date="2017-02" db="EMBL/GenBank/DDBJ databases">
        <authorList>
            <person name="Varghese N."/>
            <person name="Submissions S."/>
        </authorList>
    </citation>
    <scope>NUCLEOTIDE SEQUENCE [LARGE SCALE GENOMIC DNA]</scope>
    <source>
        <strain evidence="2">SM117</strain>
    </source>
</reference>
<gene>
    <name evidence="1" type="ORF">SAMN06295987_104260</name>
</gene>
<accession>A0A1U6I6H2</accession>
<dbReference type="InterPro" id="IPR010836">
    <property type="entry name" value="SapC"/>
</dbReference>
<dbReference type="AlphaFoldDB" id="A0A1U6I6H2"/>
<dbReference type="Pfam" id="PF07277">
    <property type="entry name" value="SapC"/>
    <property type="match status" value="1"/>
</dbReference>
<keyword evidence="2" id="KW-1185">Reference proteome</keyword>
<dbReference type="Proteomes" id="UP000190989">
    <property type="component" value="Unassembled WGS sequence"/>
</dbReference>
<dbReference type="RefSeq" id="WP_079730911.1">
    <property type="nucleotide sequence ID" value="NZ_FVZE01000004.1"/>
</dbReference>
<protein>
    <submittedName>
        <fullName evidence="1">SapC protein</fullName>
    </submittedName>
</protein>
<proteinExistence type="predicted"/>
<name>A0A1U6I6H2_9SPHN</name>
<dbReference type="EMBL" id="FVZE01000004">
    <property type="protein sequence ID" value="SLK03593.1"/>
    <property type="molecule type" value="Genomic_DNA"/>
</dbReference>
<evidence type="ECO:0000313" key="1">
    <source>
        <dbReference type="EMBL" id="SLK03593.1"/>
    </source>
</evidence>